<dbReference type="InterPro" id="IPR036116">
    <property type="entry name" value="FN3_sf"/>
</dbReference>
<protein>
    <recommendedName>
        <fullName evidence="2">Fibronectin type-III domain-containing protein</fullName>
    </recommendedName>
</protein>
<evidence type="ECO:0000256" key="1">
    <source>
        <dbReference type="SAM" id="MobiDB-lite"/>
    </source>
</evidence>
<dbReference type="InterPro" id="IPR003961">
    <property type="entry name" value="FN3_dom"/>
</dbReference>
<dbReference type="AlphaFoldDB" id="X1W098"/>
<dbReference type="EMBL" id="BARW01042044">
    <property type="protein sequence ID" value="GAJ19830.1"/>
    <property type="molecule type" value="Genomic_DNA"/>
</dbReference>
<comment type="caution">
    <text evidence="3">The sequence shown here is derived from an EMBL/GenBank/DDBJ whole genome shotgun (WGS) entry which is preliminary data.</text>
</comment>
<feature type="compositionally biased region" description="Polar residues" evidence="1">
    <location>
        <begin position="51"/>
        <end position="61"/>
    </location>
</feature>
<evidence type="ECO:0000259" key="2">
    <source>
        <dbReference type="PROSITE" id="PS50853"/>
    </source>
</evidence>
<organism evidence="3">
    <name type="scientific">marine sediment metagenome</name>
    <dbReference type="NCBI Taxonomy" id="412755"/>
    <lineage>
        <taxon>unclassified sequences</taxon>
        <taxon>metagenomes</taxon>
        <taxon>ecological metagenomes</taxon>
    </lineage>
</organism>
<sequence>YYNIYQATSSGGQNYTSFTYQVASGTTTYTDTGTTSGTTYYYVVRAQDVAGNTDTNTTEASATAGGESSVEGVARNR</sequence>
<gene>
    <name evidence="3" type="ORF">S12H4_62571</name>
</gene>
<feature type="non-terminal residue" evidence="3">
    <location>
        <position position="1"/>
    </location>
</feature>
<feature type="domain" description="Fibronectin type-III" evidence="2">
    <location>
        <begin position="1"/>
        <end position="67"/>
    </location>
</feature>
<name>X1W098_9ZZZZ</name>
<dbReference type="InterPro" id="IPR013783">
    <property type="entry name" value="Ig-like_fold"/>
</dbReference>
<accession>X1W098</accession>
<dbReference type="PROSITE" id="PS50853">
    <property type="entry name" value="FN3"/>
    <property type="match status" value="1"/>
</dbReference>
<reference evidence="3" key="1">
    <citation type="journal article" date="2014" name="Front. Microbiol.">
        <title>High frequency of phylogenetically diverse reductive dehalogenase-homologous genes in deep subseafloor sedimentary metagenomes.</title>
        <authorList>
            <person name="Kawai M."/>
            <person name="Futagami T."/>
            <person name="Toyoda A."/>
            <person name="Takaki Y."/>
            <person name="Nishi S."/>
            <person name="Hori S."/>
            <person name="Arai W."/>
            <person name="Tsubouchi T."/>
            <person name="Morono Y."/>
            <person name="Uchiyama I."/>
            <person name="Ito T."/>
            <person name="Fujiyama A."/>
            <person name="Inagaki F."/>
            <person name="Takami H."/>
        </authorList>
    </citation>
    <scope>NUCLEOTIDE SEQUENCE</scope>
    <source>
        <strain evidence="3">Expedition CK06-06</strain>
    </source>
</reference>
<proteinExistence type="predicted"/>
<dbReference type="SUPFAM" id="SSF49265">
    <property type="entry name" value="Fibronectin type III"/>
    <property type="match status" value="1"/>
</dbReference>
<evidence type="ECO:0000313" key="3">
    <source>
        <dbReference type="EMBL" id="GAJ19830.1"/>
    </source>
</evidence>
<feature type="region of interest" description="Disordered" evidence="1">
    <location>
        <begin position="51"/>
        <end position="77"/>
    </location>
</feature>
<dbReference type="Gene3D" id="2.60.40.10">
    <property type="entry name" value="Immunoglobulins"/>
    <property type="match status" value="1"/>
</dbReference>
<feature type="non-terminal residue" evidence="3">
    <location>
        <position position="77"/>
    </location>
</feature>